<reference evidence="2 3" key="1">
    <citation type="submission" date="2015-06" db="EMBL/GenBank/DDBJ databases">
        <title>Survival trade-offs in plant roots during colonization by closely related pathogenic and mutualistic fungi.</title>
        <authorList>
            <person name="Hacquard S."/>
            <person name="Kracher B."/>
            <person name="Hiruma K."/>
            <person name="Weinman A."/>
            <person name="Muench P."/>
            <person name="Garrido Oter R."/>
            <person name="Ver Loren van Themaat E."/>
            <person name="Dallerey J.-F."/>
            <person name="Damm U."/>
            <person name="Henrissat B."/>
            <person name="Lespinet O."/>
            <person name="Thon M."/>
            <person name="Kemen E."/>
            <person name="McHardy A.C."/>
            <person name="Schulze-Lefert P."/>
            <person name="O'Connell R.J."/>
        </authorList>
    </citation>
    <scope>NUCLEOTIDE SEQUENCE [LARGE SCALE GENOMIC DNA]</scope>
    <source>
        <strain evidence="2 3">0861</strain>
    </source>
</reference>
<dbReference type="SUPFAM" id="SSF53474">
    <property type="entry name" value="alpha/beta-Hydrolases"/>
    <property type="match status" value="1"/>
</dbReference>
<dbReference type="Gene3D" id="3.40.50.1820">
    <property type="entry name" value="alpha/beta hydrolase"/>
    <property type="match status" value="1"/>
</dbReference>
<accession>A0A161YE68</accession>
<dbReference type="InterPro" id="IPR029058">
    <property type="entry name" value="AB_hydrolase_fold"/>
</dbReference>
<sequence length="424" mass="45799">MSTLDLFQQIYLQTFTINLGDAIVGPEIVLQKAMNVAVKAMVNDSLGKYGWQVTWGPRVWKSPSAETLTGPNNSWMVLKASDVVYPDGTKFDTYVVAIAGTAVFSKEAWKDEDFGVNSVVDFNAYTSTFKSGSIKKPVGVQNPPDNVPYGAWGTTLGAWAIVTNESPAGNPGAGTTILDYLANLQKDPGEFRVIFTGHSLGGALSPYLSMAAKSNNLVPEVANPIDDIITLPAAGATPGEKLFYDNYTNLFKVNGPGGYKVWNADFFNTLDIVPQAWSTDDTQDRFLDKIVDIYGPLEGNFLAQVQGYVDKAKDRADASGLVYIPIKGNPFTGAPPSSPPTNIVSFLAEAAVQHTYAYYHQVKVGPEMAELYKTVVGAPGVQKKTARQMAKGIPVLCHAKPEELGKKADQTHPYDCILLGKRVA</sequence>
<comment type="caution">
    <text evidence="2">The sequence shown here is derived from an EMBL/GenBank/DDBJ whole genome shotgun (WGS) entry which is preliminary data.</text>
</comment>
<gene>
    <name evidence="2" type="ORF">CT0861_04751</name>
</gene>
<dbReference type="AlphaFoldDB" id="A0A161YE68"/>
<dbReference type="EMBL" id="LFIV01000085">
    <property type="protein sequence ID" value="KZL70737.1"/>
    <property type="molecule type" value="Genomic_DNA"/>
</dbReference>
<evidence type="ECO:0000313" key="2">
    <source>
        <dbReference type="EMBL" id="KZL70737.1"/>
    </source>
</evidence>
<protein>
    <submittedName>
        <fullName evidence="2">Lipase class 3</fullName>
    </submittedName>
</protein>
<dbReference type="InterPro" id="IPR002921">
    <property type="entry name" value="Fungal_lipase-type"/>
</dbReference>
<evidence type="ECO:0000313" key="3">
    <source>
        <dbReference type="Proteomes" id="UP000076552"/>
    </source>
</evidence>
<dbReference type="GO" id="GO:0006629">
    <property type="term" value="P:lipid metabolic process"/>
    <property type="evidence" value="ECO:0007669"/>
    <property type="project" value="InterPro"/>
</dbReference>
<organism evidence="2 3">
    <name type="scientific">Colletotrichum tofieldiae</name>
    <dbReference type="NCBI Taxonomy" id="708197"/>
    <lineage>
        <taxon>Eukaryota</taxon>
        <taxon>Fungi</taxon>
        <taxon>Dikarya</taxon>
        <taxon>Ascomycota</taxon>
        <taxon>Pezizomycotina</taxon>
        <taxon>Sordariomycetes</taxon>
        <taxon>Hypocreomycetidae</taxon>
        <taxon>Glomerellales</taxon>
        <taxon>Glomerellaceae</taxon>
        <taxon>Colletotrichum</taxon>
        <taxon>Colletotrichum spaethianum species complex</taxon>
    </lineage>
</organism>
<dbReference type="Pfam" id="PF01764">
    <property type="entry name" value="Lipase_3"/>
    <property type="match status" value="1"/>
</dbReference>
<feature type="domain" description="Fungal lipase-type" evidence="1">
    <location>
        <begin position="176"/>
        <end position="251"/>
    </location>
</feature>
<evidence type="ECO:0000259" key="1">
    <source>
        <dbReference type="Pfam" id="PF01764"/>
    </source>
</evidence>
<dbReference type="OrthoDB" id="406844at2759"/>
<proteinExistence type="predicted"/>
<keyword evidence="3" id="KW-1185">Reference proteome</keyword>
<dbReference type="Proteomes" id="UP000076552">
    <property type="component" value="Unassembled WGS sequence"/>
</dbReference>
<name>A0A161YE68_9PEZI</name>